<dbReference type="PANTHER" id="PTHR21435">
    <property type="entry name" value="MITOCHONDRIAL IMPORT INNER MEMBRANE TRANSLOCASE SUBUNIT TIM29"/>
    <property type="match status" value="1"/>
</dbReference>
<name>A0A9J6CI99_POLVA</name>
<sequence>MSLRIIRLSQLPEKLKGTIFERWINYWKGLGRDYKEVSKDCVNYIKANPVRSTIYGSIGTFAFTCYKTNPTFNDFTDQVRTSENLVALVHPDCQNPHTIQHLRYLEKCRNDDKIRLTSLWLFSIVWIHDFPSKLATADATCKYLQPEYATFHERIIDIGFFNKFWNLEKKMKDYDIFE</sequence>
<dbReference type="Pfam" id="PF10171">
    <property type="entry name" value="Tim29"/>
    <property type="match status" value="1"/>
</dbReference>
<organism evidence="1 2">
    <name type="scientific">Polypedilum vanderplanki</name>
    <name type="common">Sleeping chironomid midge</name>
    <dbReference type="NCBI Taxonomy" id="319348"/>
    <lineage>
        <taxon>Eukaryota</taxon>
        <taxon>Metazoa</taxon>
        <taxon>Ecdysozoa</taxon>
        <taxon>Arthropoda</taxon>
        <taxon>Hexapoda</taxon>
        <taxon>Insecta</taxon>
        <taxon>Pterygota</taxon>
        <taxon>Neoptera</taxon>
        <taxon>Endopterygota</taxon>
        <taxon>Diptera</taxon>
        <taxon>Nematocera</taxon>
        <taxon>Chironomoidea</taxon>
        <taxon>Chironomidae</taxon>
        <taxon>Chironominae</taxon>
        <taxon>Polypedilum</taxon>
        <taxon>Polypedilum</taxon>
    </lineage>
</organism>
<keyword evidence="2" id="KW-1185">Reference proteome</keyword>
<evidence type="ECO:0000313" key="2">
    <source>
        <dbReference type="Proteomes" id="UP001107558"/>
    </source>
</evidence>
<gene>
    <name evidence="1" type="ORF">PVAND_011097</name>
</gene>
<reference evidence="1" key="1">
    <citation type="submission" date="2021-03" db="EMBL/GenBank/DDBJ databases">
        <title>Chromosome level genome of the anhydrobiotic midge Polypedilum vanderplanki.</title>
        <authorList>
            <person name="Yoshida Y."/>
            <person name="Kikawada T."/>
            <person name="Gusev O."/>
        </authorList>
    </citation>
    <scope>NUCLEOTIDE SEQUENCE</scope>
    <source>
        <strain evidence="1">NIAS01</strain>
        <tissue evidence="1">Whole body or cell culture</tissue>
    </source>
</reference>
<accession>A0A9J6CI99</accession>
<comment type="caution">
    <text evidence="1">The sequence shown here is derived from an EMBL/GenBank/DDBJ whole genome shotgun (WGS) entry which is preliminary data.</text>
</comment>
<dbReference type="InterPro" id="IPR019322">
    <property type="entry name" value="TIMM29"/>
</dbReference>
<dbReference type="OrthoDB" id="5970620at2759"/>
<dbReference type="AlphaFoldDB" id="A0A9J6CI99"/>
<proteinExistence type="predicted"/>
<dbReference type="GO" id="GO:0042721">
    <property type="term" value="C:TIM22 mitochondrial import inner membrane insertion complex"/>
    <property type="evidence" value="ECO:0007669"/>
    <property type="project" value="InterPro"/>
</dbReference>
<evidence type="ECO:0000313" key="1">
    <source>
        <dbReference type="EMBL" id="KAG5681685.1"/>
    </source>
</evidence>
<protein>
    <recommendedName>
        <fullName evidence="3">Mitochondrial import inner membrane translocase subunit Tim29</fullName>
    </recommendedName>
</protein>
<dbReference type="EMBL" id="JADBJN010000001">
    <property type="protein sequence ID" value="KAG5681685.1"/>
    <property type="molecule type" value="Genomic_DNA"/>
</dbReference>
<dbReference type="GO" id="GO:0045039">
    <property type="term" value="P:protein insertion into mitochondrial inner membrane"/>
    <property type="evidence" value="ECO:0007669"/>
    <property type="project" value="TreeGrafter"/>
</dbReference>
<dbReference type="PANTHER" id="PTHR21435:SF1">
    <property type="entry name" value="MITOCHONDRIAL IMPORT INNER MEMBRANE TRANSLOCASE SUBUNIT TIM29"/>
    <property type="match status" value="1"/>
</dbReference>
<evidence type="ECO:0008006" key="3">
    <source>
        <dbReference type="Google" id="ProtNLM"/>
    </source>
</evidence>
<dbReference type="Proteomes" id="UP001107558">
    <property type="component" value="Chromosome 1"/>
</dbReference>